<evidence type="ECO:0000256" key="7">
    <source>
        <dbReference type="ARBA" id="ARBA00022741"/>
    </source>
</evidence>
<dbReference type="InterPro" id="IPR008921">
    <property type="entry name" value="DNA_pol3_clamp-load_cplx_C"/>
</dbReference>
<evidence type="ECO:0000256" key="10">
    <source>
        <dbReference type="ARBA" id="ARBA00022932"/>
    </source>
</evidence>
<accession>A0A7K1LJB7</accession>
<name>A0A7K1LJB7_9MICC</name>
<dbReference type="GO" id="GO:0046872">
    <property type="term" value="F:metal ion binding"/>
    <property type="evidence" value="ECO:0007669"/>
    <property type="project" value="UniProtKB-KW"/>
</dbReference>
<dbReference type="SUPFAM" id="SSF52540">
    <property type="entry name" value="P-loop containing nucleoside triphosphate hydrolases"/>
    <property type="match status" value="1"/>
</dbReference>
<keyword evidence="9" id="KW-0067">ATP-binding</keyword>
<dbReference type="GO" id="GO:0006261">
    <property type="term" value="P:DNA-templated DNA replication"/>
    <property type="evidence" value="ECO:0007669"/>
    <property type="project" value="TreeGrafter"/>
</dbReference>
<dbReference type="InterPro" id="IPR050238">
    <property type="entry name" value="DNA_Rep/Repair_Clamp_Loader"/>
</dbReference>
<dbReference type="PANTHER" id="PTHR11669:SF0">
    <property type="entry name" value="PROTEIN STICHEL-LIKE 2"/>
    <property type="match status" value="1"/>
</dbReference>
<comment type="caution">
    <text evidence="16">The sequence shown here is derived from an EMBL/GenBank/DDBJ whole genome shotgun (WGS) entry which is preliminary data.</text>
</comment>
<dbReference type="InterPro" id="IPR027417">
    <property type="entry name" value="P-loop_NTPase"/>
</dbReference>
<dbReference type="Gene3D" id="1.10.8.60">
    <property type="match status" value="1"/>
</dbReference>
<feature type="compositionally biased region" description="Low complexity" evidence="14">
    <location>
        <begin position="824"/>
        <end position="853"/>
    </location>
</feature>
<evidence type="ECO:0000259" key="15">
    <source>
        <dbReference type="SMART" id="SM00382"/>
    </source>
</evidence>
<dbReference type="GO" id="GO:0005524">
    <property type="term" value="F:ATP binding"/>
    <property type="evidence" value="ECO:0007669"/>
    <property type="project" value="UniProtKB-KW"/>
</dbReference>
<evidence type="ECO:0000256" key="1">
    <source>
        <dbReference type="ARBA" id="ARBA00006360"/>
    </source>
</evidence>
<dbReference type="OrthoDB" id="9810148at2"/>
<evidence type="ECO:0000256" key="4">
    <source>
        <dbReference type="ARBA" id="ARBA00022695"/>
    </source>
</evidence>
<evidence type="ECO:0000256" key="11">
    <source>
        <dbReference type="ARBA" id="ARBA00037724"/>
    </source>
</evidence>
<feature type="compositionally biased region" description="Basic and acidic residues" evidence="14">
    <location>
        <begin position="467"/>
        <end position="479"/>
    </location>
</feature>
<dbReference type="EMBL" id="WOGT01000004">
    <property type="protein sequence ID" value="MUN55285.1"/>
    <property type="molecule type" value="Genomic_DNA"/>
</dbReference>
<organism evidence="16 17">
    <name type="scientific">Rothia koreensis</name>
    <dbReference type="NCBI Taxonomy" id="592378"/>
    <lineage>
        <taxon>Bacteria</taxon>
        <taxon>Bacillati</taxon>
        <taxon>Actinomycetota</taxon>
        <taxon>Actinomycetes</taxon>
        <taxon>Micrococcales</taxon>
        <taxon>Micrococcaceae</taxon>
        <taxon>Rothia</taxon>
    </lineage>
</organism>
<dbReference type="GO" id="GO:0003677">
    <property type="term" value="F:DNA binding"/>
    <property type="evidence" value="ECO:0007669"/>
    <property type="project" value="InterPro"/>
</dbReference>
<dbReference type="GO" id="GO:0009360">
    <property type="term" value="C:DNA polymerase III complex"/>
    <property type="evidence" value="ECO:0007669"/>
    <property type="project" value="InterPro"/>
</dbReference>
<feature type="compositionally biased region" description="Acidic residues" evidence="14">
    <location>
        <begin position="763"/>
        <end position="777"/>
    </location>
</feature>
<feature type="compositionally biased region" description="Acidic residues" evidence="14">
    <location>
        <begin position="738"/>
        <end position="749"/>
    </location>
</feature>
<evidence type="ECO:0000313" key="16">
    <source>
        <dbReference type="EMBL" id="MUN55285.1"/>
    </source>
</evidence>
<comment type="catalytic activity">
    <reaction evidence="12">
        <text>DNA(n) + a 2'-deoxyribonucleoside 5'-triphosphate = DNA(n+1) + diphosphate</text>
        <dbReference type="Rhea" id="RHEA:22508"/>
        <dbReference type="Rhea" id="RHEA-COMP:17339"/>
        <dbReference type="Rhea" id="RHEA-COMP:17340"/>
        <dbReference type="ChEBI" id="CHEBI:33019"/>
        <dbReference type="ChEBI" id="CHEBI:61560"/>
        <dbReference type="ChEBI" id="CHEBI:173112"/>
        <dbReference type="EC" id="2.7.7.7"/>
    </reaction>
</comment>
<feature type="region of interest" description="Disordered" evidence="14">
    <location>
        <begin position="392"/>
        <end position="555"/>
    </location>
</feature>
<evidence type="ECO:0000256" key="8">
    <source>
        <dbReference type="ARBA" id="ARBA00022833"/>
    </source>
</evidence>
<dbReference type="Proteomes" id="UP000462152">
    <property type="component" value="Unassembled WGS sequence"/>
</dbReference>
<dbReference type="SMART" id="SM00382">
    <property type="entry name" value="AAA"/>
    <property type="match status" value="1"/>
</dbReference>
<dbReference type="RefSeq" id="WP_129316201.1">
    <property type="nucleotide sequence ID" value="NZ_NOIQ01000020.1"/>
</dbReference>
<dbReference type="Gene3D" id="1.20.272.10">
    <property type="match status" value="1"/>
</dbReference>
<dbReference type="GO" id="GO:0003887">
    <property type="term" value="F:DNA-directed DNA polymerase activity"/>
    <property type="evidence" value="ECO:0007669"/>
    <property type="project" value="UniProtKB-KW"/>
</dbReference>
<sequence>MSTALYRRYRPETFEDVIGQEHVTNPLMTALQKNRVNHAYLFSGPRGCGKTTSARILARCLNCEQGPTAHPCGTCESCIDLSRDGAGSLDVIEMDAASHGGVDHARDLRERATFAPVRDRYKIFIIDEAHMVTREGFNALLKIVEEPPEHIKFIFATTEPNKVLGTIRSRTHHYPFRLVAPEVLRGYLNHLCDEEGIRVDQGVLPLVVRAGGGSVRDSLSVLDQLMAGASAEGISYDLAVALLGFTHAELLDGVVDAFAAGDSPAVFHAVDRVVQTGQDPRRFVEDLLERFRDLIIVKAVPDSAAQILHGMPEDQIDRMRGQANQLGASELSRSADIANTALTEMTGATSPQLHLELLCARILLPTADDSSRGVNARVDRLERRINMGSVGAVQAPLQSDPAAVTTPETPAEHVAAQTDESNAPGDASQGAPGQSAREAALSLARKNRDSARNPQAASDGPTQPEAAHPETSDHARTAEAPEPDGDSEPPNVAPDTTTADALGAQPTATSEGPHADAEMPPEPEETEPSPRGQKPEAASGDAAASQPSPDAGQVNLIERSWADIVAAVGNYSKVGKATFRECRPTRFDGGVLYVASSGPGIESRVERFASALSNAVRDTLGLECTVALDDGSPGPGGSGPGGNGPRRDGSGNQNPSGAGQPSTSSDPGGAPDDWPGEEAWTDAARRAQSSPSPVDAPTTNSARPADTGTAEDTAIPEGDRGGEEAWQKHGMPRSFQDEDREPDWSEDSSGETFDGWKVARIPDDEDAPETETQEEPGADFGDLPGNTASHLRVVPEDAGAEPDGSDHGDSGSSTPEPEGETKDAPSASPGGSTPSAQDADDAAPISPAQAPASTLEESQSSGQGRERLSSHDWSVAARQAGAPGAPLDGKDCGWGYSGPKGAANASEHPSMWGQRAPHLTEVTGGAAQAADQDADAVEPQQAGSSHERSRHLHAVRDDEQADDQQNNAPVAPGAPEPPDDEWENFVPSPHDEDIEDSSVFGQAAIETILGGRVLEERPHHQG</sequence>
<reference evidence="16 17" key="1">
    <citation type="submission" date="2019-12" db="EMBL/GenBank/DDBJ databases">
        <authorList>
            <person name="Li J."/>
            <person name="Shi Y."/>
            <person name="Xu G."/>
            <person name="Xiao D."/>
            <person name="Ran X."/>
        </authorList>
    </citation>
    <scope>NUCLEOTIDE SEQUENCE [LARGE SCALE GENOMIC DNA]</scope>
    <source>
        <strain evidence="16 17">JCM 15915</strain>
    </source>
</reference>
<feature type="compositionally biased region" description="Gly residues" evidence="14">
    <location>
        <begin position="633"/>
        <end position="644"/>
    </location>
</feature>
<keyword evidence="7" id="KW-0547">Nucleotide-binding</keyword>
<gene>
    <name evidence="16" type="ORF">GMA10_08710</name>
</gene>
<feature type="compositionally biased region" description="Polar residues" evidence="14">
    <location>
        <begin position="687"/>
        <end position="702"/>
    </location>
</feature>
<dbReference type="Pfam" id="PF12169">
    <property type="entry name" value="DNA_pol3_gamma3"/>
    <property type="match status" value="1"/>
</dbReference>
<keyword evidence="6" id="KW-0479">Metal-binding</keyword>
<dbReference type="Pfam" id="PF22608">
    <property type="entry name" value="DNAX_ATPase_lid"/>
    <property type="match status" value="1"/>
</dbReference>
<evidence type="ECO:0000256" key="5">
    <source>
        <dbReference type="ARBA" id="ARBA00022705"/>
    </source>
</evidence>
<dbReference type="CDD" id="cd00009">
    <property type="entry name" value="AAA"/>
    <property type="match status" value="1"/>
</dbReference>
<keyword evidence="4" id="KW-0548">Nucleotidyltransferase</keyword>
<dbReference type="PANTHER" id="PTHR11669">
    <property type="entry name" value="REPLICATION FACTOR C / DNA POLYMERASE III GAMMA-TAU SUBUNIT"/>
    <property type="match status" value="1"/>
</dbReference>
<dbReference type="FunFam" id="3.40.50.300:FF:000014">
    <property type="entry name" value="DNA polymerase III subunit gamma/tau"/>
    <property type="match status" value="1"/>
</dbReference>
<evidence type="ECO:0000256" key="14">
    <source>
        <dbReference type="SAM" id="MobiDB-lite"/>
    </source>
</evidence>
<comment type="similarity">
    <text evidence="1">Belongs to the DnaX/STICHEL family.</text>
</comment>
<feature type="domain" description="AAA+ ATPase" evidence="15">
    <location>
        <begin position="36"/>
        <end position="184"/>
    </location>
</feature>
<evidence type="ECO:0000256" key="2">
    <source>
        <dbReference type="ARBA" id="ARBA00012417"/>
    </source>
</evidence>
<feature type="region of interest" description="Disordered" evidence="14">
    <location>
        <begin position="626"/>
        <end position="997"/>
    </location>
</feature>
<keyword evidence="10" id="KW-0239">DNA-directed DNA polymerase</keyword>
<keyword evidence="17" id="KW-1185">Reference proteome</keyword>
<dbReference type="Gene3D" id="3.40.50.300">
    <property type="entry name" value="P-loop containing nucleotide triphosphate hydrolases"/>
    <property type="match status" value="1"/>
</dbReference>
<dbReference type="NCBIfam" id="TIGR02397">
    <property type="entry name" value="dnaX_nterm"/>
    <property type="match status" value="1"/>
</dbReference>
<dbReference type="CDD" id="cd18137">
    <property type="entry name" value="HLD_clamp_pol_III_gamma_tau"/>
    <property type="match status" value="1"/>
</dbReference>
<feature type="compositionally biased region" description="Basic and acidic residues" evidence="14">
    <location>
        <begin position="717"/>
        <end position="727"/>
    </location>
</feature>
<dbReference type="Pfam" id="PF13177">
    <property type="entry name" value="DNA_pol3_delta2"/>
    <property type="match status" value="1"/>
</dbReference>
<protein>
    <recommendedName>
        <fullName evidence="13">DNA polymerase III subunit gamma/tau</fullName>
        <ecNumber evidence="2">2.7.7.7</ecNumber>
    </recommendedName>
</protein>
<evidence type="ECO:0000313" key="17">
    <source>
        <dbReference type="Proteomes" id="UP000462152"/>
    </source>
</evidence>
<keyword evidence="5" id="KW-0235">DNA replication</keyword>
<proteinExistence type="inferred from homology"/>
<keyword evidence="3" id="KW-0808">Transferase</keyword>
<dbReference type="InterPro" id="IPR022754">
    <property type="entry name" value="DNA_pol_III_gamma-3"/>
</dbReference>
<dbReference type="EC" id="2.7.7.7" evidence="2"/>
<feature type="compositionally biased region" description="Polar residues" evidence="14">
    <location>
        <begin position="653"/>
        <end position="666"/>
    </location>
</feature>
<evidence type="ECO:0000256" key="12">
    <source>
        <dbReference type="ARBA" id="ARBA00049244"/>
    </source>
</evidence>
<dbReference type="InterPro" id="IPR045085">
    <property type="entry name" value="HLD_clamp_pol_III_gamma_tau"/>
</dbReference>
<evidence type="ECO:0000256" key="6">
    <source>
        <dbReference type="ARBA" id="ARBA00022723"/>
    </source>
</evidence>
<evidence type="ECO:0000256" key="9">
    <source>
        <dbReference type="ARBA" id="ARBA00022840"/>
    </source>
</evidence>
<dbReference type="NCBIfam" id="NF005846">
    <property type="entry name" value="PRK07764.1-6"/>
    <property type="match status" value="1"/>
</dbReference>
<evidence type="ECO:0000256" key="3">
    <source>
        <dbReference type="ARBA" id="ARBA00022679"/>
    </source>
</evidence>
<evidence type="ECO:0000256" key="13">
    <source>
        <dbReference type="ARBA" id="ARBA00074577"/>
    </source>
</evidence>
<comment type="function">
    <text evidence="11">DNA polymerase III is a complex, multichain enzyme responsible for most of the replicative synthesis in bacteria. This DNA polymerase also exhibits 3' to 5' exonuclease activity.</text>
</comment>
<dbReference type="SUPFAM" id="SSF48019">
    <property type="entry name" value="post-AAA+ oligomerization domain-like"/>
    <property type="match status" value="1"/>
</dbReference>
<dbReference type="InterPro" id="IPR003593">
    <property type="entry name" value="AAA+_ATPase"/>
</dbReference>
<keyword evidence="8" id="KW-0862">Zinc</keyword>
<dbReference type="InterPro" id="IPR012763">
    <property type="entry name" value="DNA_pol_III_sug/sutau_N"/>
</dbReference>
<dbReference type="AlphaFoldDB" id="A0A7K1LJB7"/>
<dbReference type="FunFam" id="1.20.272.10:FF:000003">
    <property type="entry name" value="DNA polymerase III subunit gamma/tau"/>
    <property type="match status" value="1"/>
</dbReference>